<comment type="caution">
    <text evidence="1">The sequence shown here is derived from an EMBL/GenBank/DDBJ whole genome shotgun (WGS) entry which is preliminary data.</text>
</comment>
<accession>A0A1E3GPG0</accession>
<reference evidence="1 2" key="1">
    <citation type="submission" date="2016-07" db="EMBL/GenBank/DDBJ databases">
        <title>Draft Genome Sequence of Methylobrevis pamukkalensis PK2.</title>
        <authorList>
            <person name="Vasilenko O.V."/>
            <person name="Doronina N.V."/>
            <person name="Shmareva M.N."/>
            <person name="Tarlachkov S.V."/>
            <person name="Mustakhimov I."/>
            <person name="Trotsenko Y.A."/>
        </authorList>
    </citation>
    <scope>NUCLEOTIDE SEQUENCE [LARGE SCALE GENOMIC DNA]</scope>
    <source>
        <strain evidence="1 2">PK2</strain>
    </source>
</reference>
<evidence type="ECO:0000313" key="2">
    <source>
        <dbReference type="Proteomes" id="UP000094622"/>
    </source>
</evidence>
<protein>
    <submittedName>
        <fullName evidence="1">Uncharacterized protein</fullName>
    </submittedName>
</protein>
<gene>
    <name evidence="1" type="ORF">A6302_04530</name>
</gene>
<dbReference type="EMBL" id="MCRJ01000281">
    <property type="protein sequence ID" value="ODN65466.1"/>
    <property type="molecule type" value="Genomic_DNA"/>
</dbReference>
<keyword evidence="2" id="KW-1185">Reference proteome</keyword>
<proteinExistence type="predicted"/>
<sequence length="33" mass="3452">MVASAVVWLAVTSAPAVTLDTPIWPEIGAWTVV</sequence>
<organism evidence="1 2">
    <name type="scientific">Methylobrevis pamukkalensis</name>
    <dbReference type="NCBI Taxonomy" id="1439726"/>
    <lineage>
        <taxon>Bacteria</taxon>
        <taxon>Pseudomonadati</taxon>
        <taxon>Pseudomonadota</taxon>
        <taxon>Alphaproteobacteria</taxon>
        <taxon>Hyphomicrobiales</taxon>
        <taxon>Pleomorphomonadaceae</taxon>
        <taxon>Methylobrevis</taxon>
    </lineage>
</organism>
<dbReference type="Proteomes" id="UP000094622">
    <property type="component" value="Unassembled WGS sequence"/>
</dbReference>
<dbReference type="AlphaFoldDB" id="A0A1E3GPG0"/>
<name>A0A1E3GPG0_9HYPH</name>
<evidence type="ECO:0000313" key="1">
    <source>
        <dbReference type="EMBL" id="ODN65466.1"/>
    </source>
</evidence>